<accession>A0A9P9ETG0</accession>
<dbReference type="AlphaFoldDB" id="A0A9P9ETG0"/>
<comment type="caution">
    <text evidence="2">The sequence shown here is derived from an EMBL/GenBank/DDBJ whole genome shotgun (WGS) entry which is preliminary data.</text>
</comment>
<keyword evidence="3" id="KW-1185">Reference proteome</keyword>
<protein>
    <submittedName>
        <fullName evidence="2">Uncharacterized protein</fullName>
    </submittedName>
</protein>
<name>A0A9P9ETG0_9HYPO</name>
<gene>
    <name evidence="2" type="ORF">B0J13DRAFT_48015</name>
</gene>
<evidence type="ECO:0000256" key="1">
    <source>
        <dbReference type="SAM" id="MobiDB-lite"/>
    </source>
</evidence>
<sequence length="201" mass="22147">MLMILMPTWGVRRVCFLLVSLSQLDQNFVARHGSQPADGHSPLLRRPTECASTPSDRTLKRKPVACSLQLAQSEFELGVWMPLLASVSIRLPRPEPTPAPSSNLRLRSGEPAVYTMGCRRLDVTGSCWAVQTPPAQSRIEIDPAIVLWPYCSKGVGSAGVSCYHSPSHPTEEISRDHATESSDTIGCLSTQMSERVYRSVW</sequence>
<proteinExistence type="predicted"/>
<organism evidence="2 3">
    <name type="scientific">Dactylonectria estremocensis</name>
    <dbReference type="NCBI Taxonomy" id="1079267"/>
    <lineage>
        <taxon>Eukaryota</taxon>
        <taxon>Fungi</taxon>
        <taxon>Dikarya</taxon>
        <taxon>Ascomycota</taxon>
        <taxon>Pezizomycotina</taxon>
        <taxon>Sordariomycetes</taxon>
        <taxon>Hypocreomycetidae</taxon>
        <taxon>Hypocreales</taxon>
        <taxon>Nectriaceae</taxon>
        <taxon>Dactylonectria</taxon>
    </lineage>
</organism>
<feature type="region of interest" description="Disordered" evidence="1">
    <location>
        <begin position="33"/>
        <end position="56"/>
    </location>
</feature>
<evidence type="ECO:0000313" key="2">
    <source>
        <dbReference type="EMBL" id="KAH7144613.1"/>
    </source>
</evidence>
<evidence type="ECO:0000313" key="3">
    <source>
        <dbReference type="Proteomes" id="UP000717696"/>
    </source>
</evidence>
<reference evidence="2" key="1">
    <citation type="journal article" date="2021" name="Nat. Commun.">
        <title>Genetic determinants of endophytism in the Arabidopsis root mycobiome.</title>
        <authorList>
            <person name="Mesny F."/>
            <person name="Miyauchi S."/>
            <person name="Thiergart T."/>
            <person name="Pickel B."/>
            <person name="Atanasova L."/>
            <person name="Karlsson M."/>
            <person name="Huettel B."/>
            <person name="Barry K.W."/>
            <person name="Haridas S."/>
            <person name="Chen C."/>
            <person name="Bauer D."/>
            <person name="Andreopoulos W."/>
            <person name="Pangilinan J."/>
            <person name="LaButti K."/>
            <person name="Riley R."/>
            <person name="Lipzen A."/>
            <person name="Clum A."/>
            <person name="Drula E."/>
            <person name="Henrissat B."/>
            <person name="Kohler A."/>
            <person name="Grigoriev I.V."/>
            <person name="Martin F.M."/>
            <person name="Hacquard S."/>
        </authorList>
    </citation>
    <scope>NUCLEOTIDE SEQUENCE</scope>
    <source>
        <strain evidence="2">MPI-CAGE-AT-0021</strain>
    </source>
</reference>
<dbReference type="EMBL" id="JAGMUU010000010">
    <property type="protein sequence ID" value="KAH7144613.1"/>
    <property type="molecule type" value="Genomic_DNA"/>
</dbReference>
<dbReference type="Proteomes" id="UP000717696">
    <property type="component" value="Unassembled WGS sequence"/>
</dbReference>